<organism evidence="1 2">
    <name type="scientific">Streptomyces parvulus</name>
    <dbReference type="NCBI Taxonomy" id="146923"/>
    <lineage>
        <taxon>Bacteria</taxon>
        <taxon>Bacillati</taxon>
        <taxon>Actinomycetota</taxon>
        <taxon>Actinomycetes</taxon>
        <taxon>Kitasatosporales</taxon>
        <taxon>Streptomycetaceae</taxon>
        <taxon>Streptomyces</taxon>
    </lineage>
</organism>
<name>A0A191V1S8_9ACTN</name>
<dbReference type="AlphaFoldDB" id="A0A191V1S8"/>
<dbReference type="EMBL" id="CP015866">
    <property type="protein sequence ID" value="ANJ08887.1"/>
    <property type="molecule type" value="Genomic_DNA"/>
</dbReference>
<sequence>MIRTVGFFREQASSWGIEREQSIHDLVRATGEADEEAIVQYLVSGADIFSEMGAELDVLSTDGFPIAGGASLKTDGTWVWRLDLPHYVDTYHVALPEDFLKTIRARAYVVPQLDDEALFAVLEEVTGIDYRRK</sequence>
<dbReference type="KEGG" id="spav:Spa2297_19105"/>
<dbReference type="RefSeq" id="WP_064729247.1">
    <property type="nucleotide sequence ID" value="NZ_BMRX01000009.1"/>
</dbReference>
<evidence type="ECO:0000313" key="2">
    <source>
        <dbReference type="Proteomes" id="UP000078468"/>
    </source>
</evidence>
<dbReference type="GeneID" id="91306999"/>
<accession>A0A191V1S8</accession>
<dbReference type="Proteomes" id="UP000078468">
    <property type="component" value="Chromosome"/>
</dbReference>
<protein>
    <submittedName>
        <fullName evidence="1">Uncharacterized protein</fullName>
    </submittedName>
</protein>
<evidence type="ECO:0000313" key="1">
    <source>
        <dbReference type="EMBL" id="ANJ08887.1"/>
    </source>
</evidence>
<gene>
    <name evidence="1" type="ORF">Spa2297_19105</name>
</gene>
<reference evidence="1 2" key="1">
    <citation type="submission" date="2016-05" db="EMBL/GenBank/DDBJ databases">
        <title>Non-Contiguous Finished Genome Sequence of Streptomyces parvulus 2297 Integrated Site-Specifically with Actinophage R4.</title>
        <authorList>
            <person name="Nishizawa T."/>
            <person name="Miura T."/>
            <person name="Harada C."/>
            <person name="Guo Y."/>
            <person name="Narisawa K."/>
            <person name="Ohta H."/>
            <person name="Takahashi H."/>
            <person name="Shirai M."/>
        </authorList>
    </citation>
    <scope>NUCLEOTIDE SEQUENCE [LARGE SCALE GENOMIC DNA]</scope>
    <source>
        <strain evidence="1 2">2297</strain>
    </source>
</reference>
<proteinExistence type="predicted"/>